<name>A0AAN6Q3D3_9PEZI</name>
<comment type="caution">
    <text evidence="2">The sequence shown here is derived from an EMBL/GenBank/DDBJ whole genome shotgun (WGS) entry which is preliminary data.</text>
</comment>
<accession>A0AAN6Q3D3</accession>
<sequence length="258" mass="28619">MVMAGNLIFKSSLSGQCLEQTSDFGRLAAIPLGSLPHLVGIVVSYRWLMANRFHQGDNSTESAASPTLRGEFGALSRRLDIHRANSVVKVLIIQAQLRANYRLRTLRQRTCLLPRGSIVRAKVLVTGAPALAKFLLWHTTKGWSLMPVIDRPSNLIICFTVAAYVTLLWKDNGGYRSLSPLTSACSPAHLPHTVSVLERSFSLRAPQGTSRPGMYLFLRHQLDKLIPVGRADKAQSLMPCERSQEAHRQRLELPSDTL</sequence>
<reference evidence="2" key="1">
    <citation type="journal article" date="2023" name="Mol. Phylogenet. Evol.">
        <title>Genome-scale phylogeny and comparative genomics of the fungal order Sordariales.</title>
        <authorList>
            <person name="Hensen N."/>
            <person name="Bonometti L."/>
            <person name="Westerberg I."/>
            <person name="Brannstrom I.O."/>
            <person name="Guillou S."/>
            <person name="Cros-Aarteil S."/>
            <person name="Calhoun S."/>
            <person name="Haridas S."/>
            <person name="Kuo A."/>
            <person name="Mondo S."/>
            <person name="Pangilinan J."/>
            <person name="Riley R."/>
            <person name="LaButti K."/>
            <person name="Andreopoulos B."/>
            <person name="Lipzen A."/>
            <person name="Chen C."/>
            <person name="Yan M."/>
            <person name="Daum C."/>
            <person name="Ng V."/>
            <person name="Clum A."/>
            <person name="Steindorff A."/>
            <person name="Ohm R.A."/>
            <person name="Martin F."/>
            <person name="Silar P."/>
            <person name="Natvig D.O."/>
            <person name="Lalanne C."/>
            <person name="Gautier V."/>
            <person name="Ament-Velasquez S.L."/>
            <person name="Kruys A."/>
            <person name="Hutchinson M.I."/>
            <person name="Powell A.J."/>
            <person name="Barry K."/>
            <person name="Miller A.N."/>
            <person name="Grigoriev I.V."/>
            <person name="Debuchy R."/>
            <person name="Gladieux P."/>
            <person name="Hiltunen Thoren M."/>
            <person name="Johannesson H."/>
        </authorList>
    </citation>
    <scope>NUCLEOTIDE SEQUENCE</scope>
    <source>
        <strain evidence="2">CBS 757.83</strain>
    </source>
</reference>
<dbReference type="AlphaFoldDB" id="A0AAN6Q3D3"/>
<evidence type="ECO:0000313" key="2">
    <source>
        <dbReference type="EMBL" id="KAK4101524.1"/>
    </source>
</evidence>
<evidence type="ECO:0000256" key="1">
    <source>
        <dbReference type="SAM" id="MobiDB-lite"/>
    </source>
</evidence>
<gene>
    <name evidence="2" type="ORF">N658DRAFT_63833</name>
</gene>
<proteinExistence type="predicted"/>
<evidence type="ECO:0000313" key="3">
    <source>
        <dbReference type="Proteomes" id="UP001305647"/>
    </source>
</evidence>
<keyword evidence="3" id="KW-1185">Reference proteome</keyword>
<reference evidence="2" key="2">
    <citation type="submission" date="2023-05" db="EMBL/GenBank/DDBJ databases">
        <authorList>
            <consortium name="Lawrence Berkeley National Laboratory"/>
            <person name="Steindorff A."/>
            <person name="Hensen N."/>
            <person name="Bonometti L."/>
            <person name="Westerberg I."/>
            <person name="Brannstrom I.O."/>
            <person name="Guillou S."/>
            <person name="Cros-Aarteil S."/>
            <person name="Calhoun S."/>
            <person name="Haridas S."/>
            <person name="Kuo A."/>
            <person name="Mondo S."/>
            <person name="Pangilinan J."/>
            <person name="Riley R."/>
            <person name="Labutti K."/>
            <person name="Andreopoulos B."/>
            <person name="Lipzen A."/>
            <person name="Chen C."/>
            <person name="Yanf M."/>
            <person name="Daum C."/>
            <person name="Ng V."/>
            <person name="Clum A."/>
            <person name="Ohm R."/>
            <person name="Martin F."/>
            <person name="Silar P."/>
            <person name="Natvig D."/>
            <person name="Lalanne C."/>
            <person name="Gautier V."/>
            <person name="Ament-Velasquez S.L."/>
            <person name="Kruys A."/>
            <person name="Hutchinson M.I."/>
            <person name="Powell A.J."/>
            <person name="Barry K."/>
            <person name="Miller A.N."/>
            <person name="Grigoriev I.V."/>
            <person name="Debuchy R."/>
            <person name="Gladieux P."/>
            <person name="Thoren M.H."/>
            <person name="Johannesson H."/>
        </authorList>
    </citation>
    <scope>NUCLEOTIDE SEQUENCE</scope>
    <source>
        <strain evidence="2">CBS 757.83</strain>
    </source>
</reference>
<feature type="compositionally biased region" description="Basic and acidic residues" evidence="1">
    <location>
        <begin position="242"/>
        <end position="258"/>
    </location>
</feature>
<protein>
    <submittedName>
        <fullName evidence="2">Uncharacterized protein</fullName>
    </submittedName>
</protein>
<dbReference type="EMBL" id="MU863635">
    <property type="protein sequence ID" value="KAK4101524.1"/>
    <property type="molecule type" value="Genomic_DNA"/>
</dbReference>
<feature type="region of interest" description="Disordered" evidence="1">
    <location>
        <begin position="237"/>
        <end position="258"/>
    </location>
</feature>
<dbReference type="Proteomes" id="UP001305647">
    <property type="component" value="Unassembled WGS sequence"/>
</dbReference>
<organism evidence="2 3">
    <name type="scientific">Parathielavia hyrcaniae</name>
    <dbReference type="NCBI Taxonomy" id="113614"/>
    <lineage>
        <taxon>Eukaryota</taxon>
        <taxon>Fungi</taxon>
        <taxon>Dikarya</taxon>
        <taxon>Ascomycota</taxon>
        <taxon>Pezizomycotina</taxon>
        <taxon>Sordariomycetes</taxon>
        <taxon>Sordariomycetidae</taxon>
        <taxon>Sordariales</taxon>
        <taxon>Chaetomiaceae</taxon>
        <taxon>Parathielavia</taxon>
    </lineage>
</organism>